<reference evidence="1" key="2">
    <citation type="journal article" date="2022" name="New Phytol.">
        <title>Evolutionary transition to the ectomycorrhizal habit in the genomes of a hyperdiverse lineage of mushroom-forming fungi.</title>
        <authorList>
            <person name="Looney B."/>
            <person name="Miyauchi S."/>
            <person name="Morin E."/>
            <person name="Drula E."/>
            <person name="Courty P.E."/>
            <person name="Kohler A."/>
            <person name="Kuo A."/>
            <person name="LaButti K."/>
            <person name="Pangilinan J."/>
            <person name="Lipzen A."/>
            <person name="Riley R."/>
            <person name="Andreopoulos W."/>
            <person name="He G."/>
            <person name="Johnson J."/>
            <person name="Nolan M."/>
            <person name="Tritt A."/>
            <person name="Barry K.W."/>
            <person name="Grigoriev I.V."/>
            <person name="Nagy L.G."/>
            <person name="Hibbett D."/>
            <person name="Henrissat B."/>
            <person name="Matheny P.B."/>
            <person name="Labbe J."/>
            <person name="Martin F.M."/>
        </authorList>
    </citation>
    <scope>NUCLEOTIDE SEQUENCE</scope>
    <source>
        <strain evidence="1">FP105234-sp</strain>
    </source>
</reference>
<evidence type="ECO:0000313" key="1">
    <source>
        <dbReference type="EMBL" id="KAI0040136.1"/>
    </source>
</evidence>
<keyword evidence="2" id="KW-1185">Reference proteome</keyword>
<evidence type="ECO:0000313" key="2">
    <source>
        <dbReference type="Proteomes" id="UP000814033"/>
    </source>
</evidence>
<organism evidence="1 2">
    <name type="scientific">Auriscalpium vulgare</name>
    <dbReference type="NCBI Taxonomy" id="40419"/>
    <lineage>
        <taxon>Eukaryota</taxon>
        <taxon>Fungi</taxon>
        <taxon>Dikarya</taxon>
        <taxon>Basidiomycota</taxon>
        <taxon>Agaricomycotina</taxon>
        <taxon>Agaricomycetes</taxon>
        <taxon>Russulales</taxon>
        <taxon>Auriscalpiaceae</taxon>
        <taxon>Auriscalpium</taxon>
    </lineage>
</organism>
<proteinExistence type="predicted"/>
<gene>
    <name evidence="1" type="ORF">FA95DRAFT_916306</name>
</gene>
<accession>A0ACB8R7P0</accession>
<dbReference type="Proteomes" id="UP000814033">
    <property type="component" value="Unassembled WGS sequence"/>
</dbReference>
<sequence length="303" mass="34290">MKCGLARSARCARPQYGLSATSKQSAPSGYTSSPSSRRCFRSCFQTTTTAPMIYLRPLTLLSPAILTPFGLRQRVPMLHVQVAYKSTNKQGKGENSKQAEISNLKDHSSKQKDKRRDGGAAGTDPLSEFFARYPGFTYDPNNSPSFELQRMFKQFGWHGRVKTPDAERPEHPKRREARNLFKTAITRQFNKKFGHDVGDPKNWGRLCFVLGIHPVPKGLRACQKAVRGVHVNIEDLVNLDLTKYTDALDAHAVELPPVRPNIRLFDTRDALSRYSWRQDKIFPADEAHAGGVLRYLLRHLRVL</sequence>
<protein>
    <submittedName>
        <fullName evidence="1">Uncharacterized protein</fullName>
    </submittedName>
</protein>
<reference evidence="1" key="1">
    <citation type="submission" date="2021-02" db="EMBL/GenBank/DDBJ databases">
        <authorList>
            <consortium name="DOE Joint Genome Institute"/>
            <person name="Ahrendt S."/>
            <person name="Looney B.P."/>
            <person name="Miyauchi S."/>
            <person name="Morin E."/>
            <person name="Drula E."/>
            <person name="Courty P.E."/>
            <person name="Chicoki N."/>
            <person name="Fauchery L."/>
            <person name="Kohler A."/>
            <person name="Kuo A."/>
            <person name="Labutti K."/>
            <person name="Pangilinan J."/>
            <person name="Lipzen A."/>
            <person name="Riley R."/>
            <person name="Andreopoulos W."/>
            <person name="He G."/>
            <person name="Johnson J."/>
            <person name="Barry K.W."/>
            <person name="Grigoriev I.V."/>
            <person name="Nagy L."/>
            <person name="Hibbett D."/>
            <person name="Henrissat B."/>
            <person name="Matheny P.B."/>
            <person name="Labbe J."/>
            <person name="Martin F."/>
        </authorList>
    </citation>
    <scope>NUCLEOTIDE SEQUENCE</scope>
    <source>
        <strain evidence="1">FP105234-sp</strain>
    </source>
</reference>
<comment type="caution">
    <text evidence="1">The sequence shown here is derived from an EMBL/GenBank/DDBJ whole genome shotgun (WGS) entry which is preliminary data.</text>
</comment>
<dbReference type="EMBL" id="MU276224">
    <property type="protein sequence ID" value="KAI0040136.1"/>
    <property type="molecule type" value="Genomic_DNA"/>
</dbReference>
<name>A0ACB8R7P0_9AGAM</name>